<gene>
    <name evidence="2" type="ORF">LR48_Vigan08g042800</name>
</gene>
<proteinExistence type="predicted"/>
<reference evidence="3" key="1">
    <citation type="journal article" date="2015" name="Proc. Natl. Acad. Sci. U.S.A.">
        <title>Genome sequencing of adzuki bean (Vigna angularis) provides insight into high starch and low fat accumulation and domestication.</title>
        <authorList>
            <person name="Yang K."/>
            <person name="Tian Z."/>
            <person name="Chen C."/>
            <person name="Luo L."/>
            <person name="Zhao B."/>
            <person name="Wang Z."/>
            <person name="Yu L."/>
            <person name="Li Y."/>
            <person name="Sun Y."/>
            <person name="Li W."/>
            <person name="Chen Y."/>
            <person name="Li Y."/>
            <person name="Zhang Y."/>
            <person name="Ai D."/>
            <person name="Zhao J."/>
            <person name="Shang C."/>
            <person name="Ma Y."/>
            <person name="Wu B."/>
            <person name="Wang M."/>
            <person name="Gao L."/>
            <person name="Sun D."/>
            <person name="Zhang P."/>
            <person name="Guo F."/>
            <person name="Wang W."/>
            <person name="Li Y."/>
            <person name="Wang J."/>
            <person name="Varshney R.K."/>
            <person name="Wang J."/>
            <person name="Ling H.Q."/>
            <person name="Wan P."/>
        </authorList>
    </citation>
    <scope>NUCLEOTIDE SEQUENCE</scope>
    <source>
        <strain evidence="3">cv. Jingnong 6</strain>
    </source>
</reference>
<sequence>MLAFRTDVAIRMRRTIAIDVRKATTMIKVIKFILGILSDAQSFSAFSLAANQRLKVSSSGNHERPLPSLIIRLCTTAVLHSPPATVRHRPPSVADHRLPSATVTGSTSDQRIWIVSSSDSQPRRSQNQTPLNAPPRAAFLQLVSGACLSRAVVPNLHPPRNTLPRRVDEDPPQPRGGEGVTSRFHFTTTALCCSLRCSQPPPLQSTAVAAVVAAAVARCTLLHRRTSLSFLCSGLVRVFRFMPPPNDQDLSSTYHQWVLTSFLFLKQQFPLLPQSA</sequence>
<feature type="region of interest" description="Disordered" evidence="1">
    <location>
        <begin position="82"/>
        <end position="105"/>
    </location>
</feature>
<evidence type="ECO:0000256" key="1">
    <source>
        <dbReference type="SAM" id="MobiDB-lite"/>
    </source>
</evidence>
<evidence type="ECO:0000313" key="3">
    <source>
        <dbReference type="Proteomes" id="UP000053144"/>
    </source>
</evidence>
<evidence type="ECO:0000313" key="2">
    <source>
        <dbReference type="EMBL" id="KOM49601.1"/>
    </source>
</evidence>
<organism evidence="2 3">
    <name type="scientific">Phaseolus angularis</name>
    <name type="common">Azuki bean</name>
    <name type="synonym">Vigna angularis</name>
    <dbReference type="NCBI Taxonomy" id="3914"/>
    <lineage>
        <taxon>Eukaryota</taxon>
        <taxon>Viridiplantae</taxon>
        <taxon>Streptophyta</taxon>
        <taxon>Embryophyta</taxon>
        <taxon>Tracheophyta</taxon>
        <taxon>Spermatophyta</taxon>
        <taxon>Magnoliopsida</taxon>
        <taxon>eudicotyledons</taxon>
        <taxon>Gunneridae</taxon>
        <taxon>Pentapetalae</taxon>
        <taxon>rosids</taxon>
        <taxon>fabids</taxon>
        <taxon>Fabales</taxon>
        <taxon>Fabaceae</taxon>
        <taxon>Papilionoideae</taxon>
        <taxon>50 kb inversion clade</taxon>
        <taxon>NPAAA clade</taxon>
        <taxon>indigoferoid/millettioid clade</taxon>
        <taxon>Phaseoleae</taxon>
        <taxon>Vigna</taxon>
    </lineage>
</organism>
<protein>
    <submittedName>
        <fullName evidence="2">Uncharacterized protein</fullName>
    </submittedName>
</protein>
<dbReference type="Proteomes" id="UP000053144">
    <property type="component" value="Chromosome 8"/>
</dbReference>
<dbReference type="Gramene" id="KOM49601">
    <property type="protein sequence ID" value="KOM49601"/>
    <property type="gene ID" value="LR48_Vigan08g042800"/>
</dbReference>
<feature type="region of interest" description="Disordered" evidence="1">
    <location>
        <begin position="158"/>
        <end position="181"/>
    </location>
</feature>
<name>A0A0L9V3Q3_PHAAN</name>
<dbReference type="AlphaFoldDB" id="A0A0L9V3Q3"/>
<dbReference type="EMBL" id="CM003378">
    <property type="protein sequence ID" value="KOM49601.1"/>
    <property type="molecule type" value="Genomic_DNA"/>
</dbReference>
<accession>A0A0L9V3Q3</accession>